<name>A0AAV9ZHB6_9AGAR</name>
<gene>
    <name evidence="1" type="ORF">R3P38DRAFT_2807882</name>
</gene>
<evidence type="ECO:0000313" key="2">
    <source>
        <dbReference type="Proteomes" id="UP001362999"/>
    </source>
</evidence>
<protein>
    <submittedName>
        <fullName evidence="1">Uncharacterized protein</fullName>
    </submittedName>
</protein>
<proteinExistence type="predicted"/>
<evidence type="ECO:0000313" key="1">
    <source>
        <dbReference type="EMBL" id="KAK6981680.1"/>
    </source>
</evidence>
<sequence length="215" mass="23641">MSEKSQFAYNGLNWLTTLARLETAYKPLAGGLQSVVIPCSQHSISSLHEQSAAFFQLVRFHAELAEGCYNIFPSTPQLDFTQIPRAAADGLPRFLRPNHHHRRSQCLHIGSRRRPLLHPPRSADVSSNLGFKPLLHKAGGPSTSKVDPQLSLRRRVSHSIAFVTTGLDFFARAYLSTAPLTQDGHHLEPCSIYKPLRVVGFKAVATVARGGPGSK</sequence>
<organism evidence="1 2">
    <name type="scientific">Favolaschia claudopus</name>
    <dbReference type="NCBI Taxonomy" id="2862362"/>
    <lineage>
        <taxon>Eukaryota</taxon>
        <taxon>Fungi</taxon>
        <taxon>Dikarya</taxon>
        <taxon>Basidiomycota</taxon>
        <taxon>Agaricomycotina</taxon>
        <taxon>Agaricomycetes</taxon>
        <taxon>Agaricomycetidae</taxon>
        <taxon>Agaricales</taxon>
        <taxon>Marasmiineae</taxon>
        <taxon>Mycenaceae</taxon>
        <taxon>Favolaschia</taxon>
    </lineage>
</organism>
<dbReference type="AlphaFoldDB" id="A0AAV9ZHB6"/>
<dbReference type="Proteomes" id="UP001362999">
    <property type="component" value="Unassembled WGS sequence"/>
</dbReference>
<keyword evidence="2" id="KW-1185">Reference proteome</keyword>
<dbReference type="EMBL" id="JAWWNJ010000148">
    <property type="protein sequence ID" value="KAK6981680.1"/>
    <property type="molecule type" value="Genomic_DNA"/>
</dbReference>
<comment type="caution">
    <text evidence="1">The sequence shown here is derived from an EMBL/GenBank/DDBJ whole genome shotgun (WGS) entry which is preliminary data.</text>
</comment>
<reference evidence="1 2" key="1">
    <citation type="journal article" date="2024" name="J Genomics">
        <title>Draft genome sequencing and assembly of Favolaschia claudopus CIRM-BRFM 2984 isolated from oak limbs.</title>
        <authorList>
            <person name="Navarro D."/>
            <person name="Drula E."/>
            <person name="Chaduli D."/>
            <person name="Cazenave R."/>
            <person name="Ahrendt S."/>
            <person name="Wang J."/>
            <person name="Lipzen A."/>
            <person name="Daum C."/>
            <person name="Barry K."/>
            <person name="Grigoriev I.V."/>
            <person name="Favel A."/>
            <person name="Rosso M.N."/>
            <person name="Martin F."/>
        </authorList>
    </citation>
    <scope>NUCLEOTIDE SEQUENCE [LARGE SCALE GENOMIC DNA]</scope>
    <source>
        <strain evidence="1 2">CIRM-BRFM 2984</strain>
    </source>
</reference>
<accession>A0AAV9ZHB6</accession>